<evidence type="ECO:0000313" key="2">
    <source>
        <dbReference type="Proteomes" id="UP000216021"/>
    </source>
</evidence>
<dbReference type="RefSeq" id="WP_076942465.1">
    <property type="nucleotide sequence ID" value="NZ_MOXD01000006.1"/>
</dbReference>
<dbReference type="STRING" id="2034155.BMI79_12140"/>
<dbReference type="OrthoDB" id="8596093at2"/>
<dbReference type="PANTHER" id="PTHR34413:SF2">
    <property type="entry name" value="PROPHAGE TAIL FIBER ASSEMBLY PROTEIN HOMOLOG TFAE-RELATED"/>
    <property type="match status" value="1"/>
</dbReference>
<name>A0A1S8CIT8_9GAMM</name>
<keyword evidence="2" id="KW-1185">Reference proteome</keyword>
<organism evidence="1 2">
    <name type="scientific">Serratia oryzae</name>
    <dbReference type="NCBI Taxonomy" id="2034155"/>
    <lineage>
        <taxon>Bacteria</taxon>
        <taxon>Pseudomonadati</taxon>
        <taxon>Pseudomonadota</taxon>
        <taxon>Gammaproteobacteria</taxon>
        <taxon>Enterobacterales</taxon>
        <taxon>Yersiniaceae</taxon>
        <taxon>Serratia</taxon>
    </lineage>
</organism>
<dbReference type="InterPro" id="IPR051220">
    <property type="entry name" value="TFA_Chaperone"/>
</dbReference>
<sequence length="196" mass="21474">MNQAILDNNYTAVTSGLVTVFNYDGTTGEYLNYSEEFLSEGVGLPANACTDAPPKTKSGYIARRIDDMWEVIEDHRGKKLYNTENGQPVTINELGALPLNTTALAPTTPFDQWDGKEWGTDQAAQHAADIVTATHQRAELNAAANAVITPLTDAVDLGMATEAEAELLSHWRRYRVQLSRIDLDAAPDINWPELPA</sequence>
<dbReference type="AlphaFoldDB" id="A0A1S8CIT8"/>
<comment type="caution">
    <text evidence="1">The sequence shown here is derived from an EMBL/GenBank/DDBJ whole genome shotgun (WGS) entry which is preliminary data.</text>
</comment>
<evidence type="ECO:0008006" key="3">
    <source>
        <dbReference type="Google" id="ProtNLM"/>
    </source>
</evidence>
<dbReference type="InterPro" id="IPR003458">
    <property type="entry name" value="Phage_T4_Gp38_tail_assem"/>
</dbReference>
<gene>
    <name evidence="1" type="ORF">BMI79_12140</name>
</gene>
<dbReference type="Pfam" id="PF02413">
    <property type="entry name" value="Caudo_TAP"/>
    <property type="match status" value="1"/>
</dbReference>
<proteinExistence type="predicted"/>
<reference evidence="1 2" key="1">
    <citation type="submission" date="2016-11" db="EMBL/GenBank/DDBJ databases">
        <title>Rahnella oryzae sp. nov., isolated from rice root.</title>
        <authorList>
            <person name="Zhang X.-X."/>
            <person name="Zhang J."/>
        </authorList>
    </citation>
    <scope>NUCLEOTIDE SEQUENCE [LARGE SCALE GENOMIC DNA]</scope>
    <source>
        <strain evidence="1 2">J11-6</strain>
    </source>
</reference>
<accession>A0A1S8CIT8</accession>
<protein>
    <recommendedName>
        <fullName evidence="3">Phage tail protein</fullName>
    </recommendedName>
</protein>
<evidence type="ECO:0000313" key="1">
    <source>
        <dbReference type="EMBL" id="OMQ22258.1"/>
    </source>
</evidence>
<dbReference type="EMBL" id="MOXD01000006">
    <property type="protein sequence ID" value="OMQ22258.1"/>
    <property type="molecule type" value="Genomic_DNA"/>
</dbReference>
<dbReference type="Proteomes" id="UP000216021">
    <property type="component" value="Unassembled WGS sequence"/>
</dbReference>
<dbReference type="PANTHER" id="PTHR34413">
    <property type="entry name" value="PROPHAGE TAIL FIBER ASSEMBLY PROTEIN HOMOLOG TFAE-RELATED-RELATED"/>
    <property type="match status" value="1"/>
</dbReference>